<dbReference type="AlphaFoldDB" id="A0AAN1XWK0"/>
<dbReference type="RefSeq" id="WP_317996646.1">
    <property type="nucleotide sequence ID" value="NZ_AP025523.1"/>
</dbReference>
<dbReference type="Gene3D" id="2.60.40.10">
    <property type="entry name" value="Immunoglobulins"/>
    <property type="match status" value="1"/>
</dbReference>
<dbReference type="Gene3D" id="3.30.457.10">
    <property type="entry name" value="Copper amine oxidase-like, N-terminal domain"/>
    <property type="match status" value="1"/>
</dbReference>
<protein>
    <recommendedName>
        <fullName evidence="2">Copper amine oxidase-like N-terminal domain-containing protein</fullName>
    </recommendedName>
</protein>
<evidence type="ECO:0000259" key="2">
    <source>
        <dbReference type="Pfam" id="PF07833"/>
    </source>
</evidence>
<dbReference type="Proteomes" id="UP001317532">
    <property type="component" value="Chromosome"/>
</dbReference>
<accession>A0AAN1XWK0</accession>
<dbReference type="SUPFAM" id="SSF55383">
    <property type="entry name" value="Copper amine oxidase, domain N"/>
    <property type="match status" value="2"/>
</dbReference>
<sequence length="373" mass="37612">MHSSPAHRATAIAAVALLSTCVAVPAGAAGPVSVTVNGSAISLNPPPTTRAGRVFVPLRGVFENLGATVVYSNGQINATGRSHNISLRIGSQQATVDGQQQTVDVAPFIIGASTYVPLRFVSQALGATVNYDGNNNLVAISTGGGNRPAAPNPPPAANNNGNESPVTIGNLLPRRDATIQANRPTIQATFENGTVDPNTVHVAFDGRDVTSRAYISDRGVTYTPPELPAGKHEVRISGKDSAGASFQRGWSFTTGGGSSVTNSITNVSPAAGSTVHNAFTISGHTVPGSTVTIQVGVAQQAATNIGQVVGAILGVGGGNQGVQNTVTADANGNFSSAVNVGAPSGSVLGIVITSTEPNYGVAATPVKLNVRVQ</sequence>
<dbReference type="KEGG" id="vab:WPS_08940"/>
<dbReference type="Pfam" id="PF07833">
    <property type="entry name" value="Cu_amine_oxidN1"/>
    <property type="match status" value="1"/>
</dbReference>
<dbReference type="InterPro" id="IPR036582">
    <property type="entry name" value="Mao_N_sf"/>
</dbReference>
<feature type="chain" id="PRO_5042955086" description="Copper amine oxidase-like N-terminal domain-containing protein" evidence="1">
    <location>
        <begin position="29"/>
        <end position="373"/>
    </location>
</feature>
<feature type="signal peptide" evidence="1">
    <location>
        <begin position="1"/>
        <end position="28"/>
    </location>
</feature>
<keyword evidence="4" id="KW-1185">Reference proteome</keyword>
<name>A0AAN1XWK0_UNVUL</name>
<feature type="domain" description="Copper amine oxidase-like N-terminal" evidence="2">
    <location>
        <begin position="35"/>
        <end position="140"/>
    </location>
</feature>
<gene>
    <name evidence="3" type="ORF">WPS_08940</name>
</gene>
<proteinExistence type="predicted"/>
<organism evidence="3 4">
    <name type="scientific">Vulcanimicrobium alpinum</name>
    <dbReference type="NCBI Taxonomy" id="3016050"/>
    <lineage>
        <taxon>Bacteria</taxon>
        <taxon>Bacillati</taxon>
        <taxon>Vulcanimicrobiota</taxon>
        <taxon>Vulcanimicrobiia</taxon>
        <taxon>Vulcanimicrobiales</taxon>
        <taxon>Vulcanimicrobiaceae</taxon>
        <taxon>Vulcanimicrobium</taxon>
    </lineage>
</organism>
<reference evidence="3 4" key="1">
    <citation type="journal article" date="2022" name="ISME Commun">
        <title>Vulcanimicrobium alpinus gen. nov. sp. nov., the first cultivated representative of the candidate phylum 'Eremiobacterota', is a metabolically versatile aerobic anoxygenic phototroph.</title>
        <authorList>
            <person name="Yabe S."/>
            <person name="Muto K."/>
            <person name="Abe K."/>
            <person name="Yokota A."/>
            <person name="Staudigel H."/>
            <person name="Tebo B.M."/>
        </authorList>
    </citation>
    <scope>NUCLEOTIDE SEQUENCE [LARGE SCALE GENOMIC DNA]</scope>
    <source>
        <strain evidence="3 4">WC8-2</strain>
    </source>
</reference>
<dbReference type="EMBL" id="AP025523">
    <property type="protein sequence ID" value="BDE05618.1"/>
    <property type="molecule type" value="Genomic_DNA"/>
</dbReference>
<dbReference type="InterPro" id="IPR012854">
    <property type="entry name" value="Cu_amine_oxidase-like_N"/>
</dbReference>
<evidence type="ECO:0000313" key="3">
    <source>
        <dbReference type="EMBL" id="BDE05618.1"/>
    </source>
</evidence>
<evidence type="ECO:0000313" key="4">
    <source>
        <dbReference type="Proteomes" id="UP001317532"/>
    </source>
</evidence>
<dbReference type="InterPro" id="IPR013783">
    <property type="entry name" value="Ig-like_fold"/>
</dbReference>
<evidence type="ECO:0000256" key="1">
    <source>
        <dbReference type="SAM" id="SignalP"/>
    </source>
</evidence>
<keyword evidence="1" id="KW-0732">Signal</keyword>